<keyword evidence="2" id="KW-0378">Hydrolase</keyword>
<evidence type="ECO:0000259" key="4">
    <source>
        <dbReference type="PROSITE" id="PS50275"/>
    </source>
</evidence>
<dbReference type="OrthoDB" id="405996at2759"/>
<comment type="subcellular location">
    <subcellularLocation>
        <location evidence="1">Endomembrane system</location>
    </subcellularLocation>
</comment>
<protein>
    <submittedName>
        <fullName evidence="7">SAC domain-containing protein</fullName>
    </submittedName>
</protein>
<dbReference type="InterPro" id="IPR002013">
    <property type="entry name" value="SAC_dom"/>
</dbReference>
<keyword evidence="3" id="KW-0472">Membrane</keyword>
<dbReference type="PROSITE" id="PS50275">
    <property type="entry name" value="SAC"/>
    <property type="match status" value="1"/>
</dbReference>
<accession>A0A0N4VFS0</accession>
<dbReference type="InterPro" id="IPR043573">
    <property type="entry name" value="Fig4-like"/>
</dbReference>
<dbReference type="GO" id="GO:0046856">
    <property type="term" value="P:phosphatidylinositol dephosphorylation"/>
    <property type="evidence" value="ECO:0007669"/>
    <property type="project" value="InterPro"/>
</dbReference>
<dbReference type="GO" id="GO:0012505">
    <property type="term" value="C:endomembrane system"/>
    <property type="evidence" value="ECO:0007669"/>
    <property type="project" value="UniProtKB-SubCell"/>
</dbReference>
<dbReference type="Pfam" id="PF02383">
    <property type="entry name" value="Syja_N"/>
    <property type="match status" value="1"/>
</dbReference>
<dbReference type="PANTHER" id="PTHR45738">
    <property type="entry name" value="POLYPHOSPHOINOSITIDE PHOSPHATASE"/>
    <property type="match status" value="1"/>
</dbReference>
<evidence type="ECO:0000313" key="5">
    <source>
        <dbReference type="EMBL" id="VDD94256.1"/>
    </source>
</evidence>
<dbReference type="AlphaFoldDB" id="A0A0N4VFS0"/>
<dbReference type="STRING" id="51028.A0A0N4VFS0"/>
<dbReference type="Proteomes" id="UP000274131">
    <property type="component" value="Unassembled WGS sequence"/>
</dbReference>
<organism evidence="7">
    <name type="scientific">Enterobius vermicularis</name>
    <name type="common">Human pinworm</name>
    <dbReference type="NCBI Taxonomy" id="51028"/>
    <lineage>
        <taxon>Eukaryota</taxon>
        <taxon>Metazoa</taxon>
        <taxon>Ecdysozoa</taxon>
        <taxon>Nematoda</taxon>
        <taxon>Chromadorea</taxon>
        <taxon>Rhabditida</taxon>
        <taxon>Spirurina</taxon>
        <taxon>Oxyuridomorpha</taxon>
        <taxon>Oxyuroidea</taxon>
        <taxon>Oxyuridae</taxon>
        <taxon>Enterobius</taxon>
    </lineage>
</organism>
<dbReference type="EMBL" id="UXUI01009750">
    <property type="protein sequence ID" value="VDD94256.1"/>
    <property type="molecule type" value="Genomic_DNA"/>
</dbReference>
<evidence type="ECO:0000256" key="1">
    <source>
        <dbReference type="ARBA" id="ARBA00004308"/>
    </source>
</evidence>
<sequence length="814" mass="92632">MINMRLRYLSVYETAAHYYIVGCDGSQRDYYLLKLGRMEPHILVIEESDHVYNTSDIQELLATITDGSSILLKSQPQKKTGNDKKKGLTERFACAYGLLGVLVTKARVVASLGYHTIYKIEEVAMLYIPAESTTCSSDEQRYLKLFQSVDLTTDFYFSYTYNLSRTLQENCCGVRDWPNCANVTGRGAFSSSAERKFIWNRFLLGPLRSNAVSEKWLIEIVHGYVGQQIVELPCSRVSLTLVGRRSSVYAGTRYLKRGANQKGDVANDVETEQIVWDMSTSPDFRYGKFSAFVQRRGSVPLLWSQDPSTRGVVGKPLISIDINEPHAQTAAAHFRELRRKYGSPLIVMNLVKRREKRKHEAVLHDQFLKAVKYLNQFLPASERILYLSFDVARCNKTGVVMSRLEEIGLRAVLRHGWFQTFPPLYCHKVRPNVLLNDYRPSKTLDGHYVLQKGISRTNCVDCLDRTNVVQFGIGKVALGMQLYSMGFSGDPVLSLSSEVSKIFEDMMDEHGDTLALQYAGSQLVHSIKTYKKTAAFQERSRDVIQTLSRYYSNTFGDYDKLNAINLFLGVYRPGTESLPHLWELGTDYYLHFSSEYKSAADYCAWFCYDDREVGDELGEILRCTDGGSDSNSHSSRVLSLSSVEEECYMHYRSWEVTNFDDLIREQKDMQKSVTVDGVQQSVAQSYSFAKLWKSPDSEVKSKSSSVKADQASFVEDDDEEDEPFVKSDAEVHYECGFNVFFLRNFVFTKRFVAYDRGGRHSRLGIGLKTSAEAYGFEAKTSSEMDLSKYRRYAEFAKNEVLGECAGIHIRFGLV</sequence>
<evidence type="ECO:0000313" key="6">
    <source>
        <dbReference type="Proteomes" id="UP000274131"/>
    </source>
</evidence>
<dbReference type="GO" id="GO:0043813">
    <property type="term" value="F:phosphatidylinositol-3,5-bisphosphate 5-phosphatase activity"/>
    <property type="evidence" value="ECO:0007669"/>
    <property type="project" value="InterPro"/>
</dbReference>
<keyword evidence="6" id="KW-1185">Reference proteome</keyword>
<dbReference type="WBParaSite" id="EVEC_0000959701-mRNA-1">
    <property type="protein sequence ID" value="EVEC_0000959701-mRNA-1"/>
    <property type="gene ID" value="EVEC_0000959701"/>
</dbReference>
<evidence type="ECO:0000256" key="2">
    <source>
        <dbReference type="ARBA" id="ARBA00022801"/>
    </source>
</evidence>
<reference evidence="5 6" key="2">
    <citation type="submission" date="2018-10" db="EMBL/GenBank/DDBJ databases">
        <authorList>
            <consortium name="Pathogen Informatics"/>
        </authorList>
    </citation>
    <scope>NUCLEOTIDE SEQUENCE [LARGE SCALE GENOMIC DNA]</scope>
</reference>
<evidence type="ECO:0000313" key="7">
    <source>
        <dbReference type="WBParaSite" id="EVEC_0000959701-mRNA-1"/>
    </source>
</evidence>
<feature type="domain" description="SAC" evidence="4">
    <location>
        <begin position="146"/>
        <end position="520"/>
    </location>
</feature>
<reference evidence="7" key="1">
    <citation type="submission" date="2017-02" db="UniProtKB">
        <authorList>
            <consortium name="WormBaseParasite"/>
        </authorList>
    </citation>
    <scope>IDENTIFICATION</scope>
</reference>
<dbReference type="PANTHER" id="PTHR45738:SF5">
    <property type="entry name" value="POLYPHOSPHOINOSITIDE PHOSPHATASE"/>
    <property type="match status" value="1"/>
</dbReference>
<proteinExistence type="predicted"/>
<evidence type="ECO:0000256" key="3">
    <source>
        <dbReference type="ARBA" id="ARBA00023136"/>
    </source>
</evidence>
<gene>
    <name evidence="5" type="ORF">EVEC_LOCUS9007</name>
</gene>
<name>A0A0N4VFS0_ENTVE</name>